<dbReference type="RefSeq" id="WP_189201070.1">
    <property type="nucleotide sequence ID" value="NZ_BMQQ01000005.1"/>
</dbReference>
<sequence>MPARMPAKPTRTSAFRLGAALVSLSLALLPTSLATPQAHAAGRGQVCFFLDTDSAGGAGHAGWAVKDTARADHYIWGTFQGPTMKQPLAMGARIAGGTWRDLTAKGSILAPSKYEFYRCQTTASGSIAHAQRTYRALARTSYDLLTNNCLTGAGEIFRAYSPAMSTRHLPVGLGGRPNGGGLSPTYYIKTRLTSHASGWGPVNRY</sequence>
<proteinExistence type="predicted"/>
<dbReference type="AlphaFoldDB" id="A0A918H1G7"/>
<accession>A0A918H1G7</accession>
<name>A0A918H1G7_9ACTN</name>
<reference evidence="2" key="1">
    <citation type="journal article" date="2014" name="Int. J. Syst. Evol. Microbiol.">
        <title>Complete genome sequence of Corynebacterium casei LMG S-19264T (=DSM 44701T), isolated from a smear-ripened cheese.</title>
        <authorList>
            <consortium name="US DOE Joint Genome Institute (JGI-PGF)"/>
            <person name="Walter F."/>
            <person name="Albersmeier A."/>
            <person name="Kalinowski J."/>
            <person name="Ruckert C."/>
        </authorList>
    </citation>
    <scope>NUCLEOTIDE SEQUENCE</scope>
    <source>
        <strain evidence="2">JCM 3172</strain>
    </source>
</reference>
<protein>
    <submittedName>
        <fullName evidence="2">Uncharacterized protein</fullName>
    </submittedName>
</protein>
<gene>
    <name evidence="2" type="ORF">GCM10014713_19640</name>
</gene>
<dbReference type="EMBL" id="BMQQ01000005">
    <property type="protein sequence ID" value="GGT26575.1"/>
    <property type="molecule type" value="Genomic_DNA"/>
</dbReference>
<dbReference type="Proteomes" id="UP000619486">
    <property type="component" value="Unassembled WGS sequence"/>
</dbReference>
<comment type="caution">
    <text evidence="2">The sequence shown here is derived from an EMBL/GenBank/DDBJ whole genome shotgun (WGS) entry which is preliminary data.</text>
</comment>
<feature type="chain" id="PRO_5037448781" evidence="1">
    <location>
        <begin position="41"/>
        <end position="205"/>
    </location>
</feature>
<reference evidence="2" key="2">
    <citation type="submission" date="2020-09" db="EMBL/GenBank/DDBJ databases">
        <authorList>
            <person name="Sun Q."/>
            <person name="Ohkuma M."/>
        </authorList>
    </citation>
    <scope>NUCLEOTIDE SEQUENCE</scope>
    <source>
        <strain evidence="2">JCM 3172</strain>
    </source>
</reference>
<evidence type="ECO:0000313" key="2">
    <source>
        <dbReference type="EMBL" id="GGT26575.1"/>
    </source>
</evidence>
<keyword evidence="1" id="KW-0732">Signal</keyword>
<organism evidence="2 3">
    <name type="scientific">Streptomyces purpureus</name>
    <dbReference type="NCBI Taxonomy" id="1951"/>
    <lineage>
        <taxon>Bacteria</taxon>
        <taxon>Bacillati</taxon>
        <taxon>Actinomycetota</taxon>
        <taxon>Actinomycetes</taxon>
        <taxon>Kitasatosporales</taxon>
        <taxon>Streptomycetaceae</taxon>
        <taxon>Streptomyces</taxon>
    </lineage>
</organism>
<feature type="signal peptide" evidence="1">
    <location>
        <begin position="1"/>
        <end position="40"/>
    </location>
</feature>
<evidence type="ECO:0000256" key="1">
    <source>
        <dbReference type="SAM" id="SignalP"/>
    </source>
</evidence>
<keyword evidence="3" id="KW-1185">Reference proteome</keyword>
<evidence type="ECO:0000313" key="3">
    <source>
        <dbReference type="Proteomes" id="UP000619486"/>
    </source>
</evidence>